<dbReference type="Gene3D" id="2.60.40.1080">
    <property type="match status" value="1"/>
</dbReference>
<dbReference type="EMBL" id="NHOI01000019">
    <property type="protein sequence ID" value="OVZ85487.1"/>
    <property type="molecule type" value="Genomic_DNA"/>
</dbReference>
<reference evidence="2 3" key="1">
    <citation type="submission" date="2017-05" db="EMBL/GenBank/DDBJ databases">
        <title>Whole genome sequencing of Yersinia kristensenii.</title>
        <authorList>
            <person name="Campioni F."/>
        </authorList>
    </citation>
    <scope>NUCLEOTIDE SEQUENCE [LARGE SCALE GENOMIC DNA]</scope>
    <source>
        <strain evidence="2 3">CFSAN060536</strain>
    </source>
</reference>
<feature type="domain" description="Invasin" evidence="1">
    <location>
        <begin position="187"/>
        <end position="263"/>
    </location>
</feature>
<dbReference type="AlphaFoldDB" id="A0A208ZY96"/>
<dbReference type="PANTHER" id="PTHR39576">
    <property type="entry name" value="ATTACHING AND EFFACING PROTEIN HOMOLOG-RELATED-RELATED"/>
    <property type="match status" value="1"/>
</dbReference>
<organism evidence="2 3">
    <name type="scientific">Yersinia intermedia</name>
    <dbReference type="NCBI Taxonomy" id="631"/>
    <lineage>
        <taxon>Bacteria</taxon>
        <taxon>Pseudomonadati</taxon>
        <taxon>Pseudomonadota</taxon>
        <taxon>Gammaproteobacteria</taxon>
        <taxon>Enterobacterales</taxon>
        <taxon>Yersiniaceae</taxon>
        <taxon>Yersinia</taxon>
    </lineage>
</organism>
<comment type="caution">
    <text evidence="2">The sequence shown here is derived from an EMBL/GenBank/DDBJ whole genome shotgun (WGS) entry which is preliminary data.</text>
</comment>
<dbReference type="InterPro" id="IPR016186">
    <property type="entry name" value="C-type_lectin-like/link_sf"/>
</dbReference>
<dbReference type="GO" id="GO:0009279">
    <property type="term" value="C:cell outer membrane"/>
    <property type="evidence" value="ECO:0007669"/>
    <property type="project" value="TreeGrafter"/>
</dbReference>
<evidence type="ECO:0000259" key="1">
    <source>
        <dbReference type="Pfam" id="PF21764"/>
    </source>
</evidence>
<dbReference type="SUPFAM" id="SSF49373">
    <property type="entry name" value="Invasin/intimin cell-adhesion fragments"/>
    <property type="match status" value="1"/>
</dbReference>
<evidence type="ECO:0000313" key="3">
    <source>
        <dbReference type="Proteomes" id="UP000196440"/>
    </source>
</evidence>
<protein>
    <recommendedName>
        <fullName evidence="1">Invasin domain-containing protein</fullName>
    </recommendedName>
</protein>
<dbReference type="InterPro" id="IPR008964">
    <property type="entry name" value="Invasin/intimin_cell_adhesion"/>
</dbReference>
<name>A0A208ZY96_YERIN</name>
<dbReference type="PANTHER" id="PTHR39576:SF2">
    <property type="entry name" value="ATTACHING AND EFFACING PROTEIN HOMOLOG-RELATED"/>
    <property type="match status" value="1"/>
</dbReference>
<accession>A0A208ZY96</accession>
<dbReference type="Gene3D" id="3.10.100.10">
    <property type="entry name" value="Mannose-Binding Protein A, subunit A"/>
    <property type="match status" value="1"/>
</dbReference>
<dbReference type="Pfam" id="PF21764">
    <property type="entry name" value="Invasin_D4"/>
    <property type="match status" value="1"/>
</dbReference>
<proteinExistence type="predicted"/>
<evidence type="ECO:0000313" key="2">
    <source>
        <dbReference type="EMBL" id="OVZ85487.1"/>
    </source>
</evidence>
<sequence length="391" mass="41408">MRSTIMRHTDAGKPRIGAQRRGLWSVSLLTGLILVAISASPTWAKLSNATGTIEGRAPTATGTLSVMFPGSTTAVTDNAVVSATMKPSDFWVSAATLTLHDLDGDTGLSSSIDTAAVTWDWKYNGVELTPAQLTAPFSTNFLGESLTVSVSAPVTVSSLTGVPTHSSPVTFNSAAYTVVVPAPPPVVRVNGTSFAFNAGFPKTGFSQAQFQFWMDGTSESGNSYYTFAADPQAPWVTVNPTTGVVKFTGVPAAAQTVNITITDNRGGPATTFSFRVGTWFINNGSILTTAAGADSYCASKTGYATPSYSSMTNAAYNNFGTRAPDGRLWDEWGDVNSMDYNGSGWNTGFGYYWARETYGNGRYYIGLEYGGYATDNIWIMNGGLVACSRTL</sequence>
<dbReference type="Proteomes" id="UP000196440">
    <property type="component" value="Unassembled WGS sequence"/>
</dbReference>
<dbReference type="InterPro" id="IPR048658">
    <property type="entry name" value="Invasin_D4"/>
</dbReference>
<dbReference type="InterPro" id="IPR051715">
    <property type="entry name" value="Intimin-Invasin_domain"/>
</dbReference>
<gene>
    <name evidence="2" type="ORF">CBW57_14060</name>
</gene>
<dbReference type="RefSeq" id="WP_140414523.1">
    <property type="nucleotide sequence ID" value="NZ_CBCPKE010000016.1"/>
</dbReference>